<keyword evidence="3" id="KW-0274">FAD</keyword>
<dbReference type="SUPFAM" id="SSF51905">
    <property type="entry name" value="FAD/NAD(P)-binding domain"/>
    <property type="match status" value="1"/>
</dbReference>
<dbReference type="EMBL" id="FOEN01000007">
    <property type="protein sequence ID" value="SEQ25470.1"/>
    <property type="molecule type" value="Genomic_DNA"/>
</dbReference>
<dbReference type="Gene3D" id="3.50.50.60">
    <property type="entry name" value="FAD/NAD(P)-binding domain"/>
    <property type="match status" value="1"/>
</dbReference>
<dbReference type="STRING" id="89093.SAMN04488558_10747"/>
<name>A0A1H9EIA3_9LACT</name>
<accession>A0A1H9EIA3</accession>
<keyword evidence="7" id="KW-1185">Reference proteome</keyword>
<dbReference type="PANTHER" id="PTHR43400:SF7">
    <property type="entry name" value="FAD-DEPENDENT OXIDOREDUCTASE 2 FAD BINDING DOMAIN-CONTAINING PROTEIN"/>
    <property type="match status" value="1"/>
</dbReference>
<sequence>MVLEKIEAVLDYDIVVIGAGSPGVPAALAAAESGAKVAIIQKERHASACGHISAGIDVDHSDPVAVQKLVKRMMTDNDDRSKRGLIESYVKHSDNALLWLYDKMKEAGVHVNELGNGPQQGLIEEEDLDLQFVTLLVGPKPNDVGDAMIALCQLAQQQGVDIYYNAPAVRLIKEQGRVTGVIARTVDGYQKFYASKGVILGTGDYQNDPAMMQQYLPDVAHFEKKKTGCTGDGHKMLIGIGGRMENVGHTKMVHDMDSGPSAMMSLPFLRVKLDGTRFVNEEVKMEYMNCYTLAEGGHYAQIFDDAYLEKRRIGPRKFQIKLN</sequence>
<dbReference type="InterPro" id="IPR003953">
    <property type="entry name" value="FAD-dep_OxRdtase_2_FAD-bd"/>
</dbReference>
<gene>
    <name evidence="6" type="ORF">SAMN04488558_10747</name>
</gene>
<evidence type="ECO:0000256" key="2">
    <source>
        <dbReference type="ARBA" id="ARBA00022630"/>
    </source>
</evidence>
<proteinExistence type="predicted"/>
<reference evidence="6 7" key="1">
    <citation type="submission" date="2016-10" db="EMBL/GenBank/DDBJ databases">
        <authorList>
            <person name="de Groot N.N."/>
        </authorList>
    </citation>
    <scope>NUCLEOTIDE SEQUENCE [LARGE SCALE GENOMIC DNA]</scope>
    <source>
        <strain evidence="6 7">DSM 15695</strain>
    </source>
</reference>
<dbReference type="GO" id="GO:0033765">
    <property type="term" value="F:steroid dehydrogenase activity, acting on the CH-CH group of donors"/>
    <property type="evidence" value="ECO:0007669"/>
    <property type="project" value="UniProtKB-ARBA"/>
</dbReference>
<protein>
    <submittedName>
        <fullName evidence="6">FAD binding domain-containing protein</fullName>
    </submittedName>
</protein>
<evidence type="ECO:0000313" key="7">
    <source>
        <dbReference type="Proteomes" id="UP000198833"/>
    </source>
</evidence>
<evidence type="ECO:0000313" key="6">
    <source>
        <dbReference type="EMBL" id="SEQ25470.1"/>
    </source>
</evidence>
<evidence type="ECO:0000256" key="3">
    <source>
        <dbReference type="ARBA" id="ARBA00022827"/>
    </source>
</evidence>
<dbReference type="InterPro" id="IPR050315">
    <property type="entry name" value="FAD-oxidoreductase_2"/>
</dbReference>
<evidence type="ECO:0000256" key="4">
    <source>
        <dbReference type="ARBA" id="ARBA00023002"/>
    </source>
</evidence>
<dbReference type="InterPro" id="IPR027477">
    <property type="entry name" value="Succ_DH/fumarate_Rdtase_cat_sf"/>
</dbReference>
<dbReference type="Gene3D" id="3.90.700.10">
    <property type="entry name" value="Succinate dehydrogenase/fumarate reductase flavoprotein, catalytic domain"/>
    <property type="match status" value="1"/>
</dbReference>
<keyword evidence="4" id="KW-0560">Oxidoreductase</keyword>
<dbReference type="InterPro" id="IPR036188">
    <property type="entry name" value="FAD/NAD-bd_sf"/>
</dbReference>
<dbReference type="AlphaFoldDB" id="A0A1H9EIA3"/>
<dbReference type="Proteomes" id="UP000198833">
    <property type="component" value="Unassembled WGS sequence"/>
</dbReference>
<dbReference type="PANTHER" id="PTHR43400">
    <property type="entry name" value="FUMARATE REDUCTASE"/>
    <property type="match status" value="1"/>
</dbReference>
<dbReference type="OrthoDB" id="353581at2"/>
<feature type="domain" description="FAD-dependent oxidoreductase 2 FAD-binding" evidence="5">
    <location>
        <begin position="13"/>
        <end position="246"/>
    </location>
</feature>
<keyword evidence="2" id="KW-0285">Flavoprotein</keyword>
<evidence type="ECO:0000256" key="1">
    <source>
        <dbReference type="ARBA" id="ARBA00001974"/>
    </source>
</evidence>
<evidence type="ECO:0000259" key="5">
    <source>
        <dbReference type="Pfam" id="PF00890"/>
    </source>
</evidence>
<dbReference type="RefSeq" id="WP_092571983.1">
    <property type="nucleotide sequence ID" value="NZ_FOEN01000007.1"/>
</dbReference>
<comment type="cofactor">
    <cofactor evidence="1">
        <name>FAD</name>
        <dbReference type="ChEBI" id="CHEBI:57692"/>
    </cofactor>
</comment>
<organism evidence="6 7">
    <name type="scientific">Ignavigranum ruoffiae</name>
    <dbReference type="NCBI Taxonomy" id="89093"/>
    <lineage>
        <taxon>Bacteria</taxon>
        <taxon>Bacillati</taxon>
        <taxon>Bacillota</taxon>
        <taxon>Bacilli</taxon>
        <taxon>Lactobacillales</taxon>
        <taxon>Aerococcaceae</taxon>
        <taxon>Ignavigranum</taxon>
    </lineage>
</organism>
<dbReference type="Pfam" id="PF00890">
    <property type="entry name" value="FAD_binding_2"/>
    <property type="match status" value="1"/>
</dbReference>